<evidence type="ECO:0000256" key="6">
    <source>
        <dbReference type="ARBA" id="ARBA00023136"/>
    </source>
</evidence>
<keyword evidence="6 8" id="KW-0472">Membrane</keyword>
<evidence type="ECO:0000256" key="3">
    <source>
        <dbReference type="ARBA" id="ARBA00022741"/>
    </source>
</evidence>
<evidence type="ECO:0000256" key="1">
    <source>
        <dbReference type="ARBA" id="ARBA00004651"/>
    </source>
</evidence>
<sequence length="590" mass="62618">MARSSSRQSDKDARLARLTAGLRPVFLYIFGLSGIINILALTGAFYMMQIYDRALMSGSIPTLALISVLALGLYMFQGGLDVIRSQILHRVGARFDARVAPDIHRMSIDMPRYGFSVAEAMERGRTVDTLRNFFGGPALVSLFDLPWMPIFLAFVFVLHPYLGALAIGGAVVLTLMTVLTELLTRKANAQVSRAAVQRSSVAEANARNADVIKAMGFSSQALAQFQQANDAHLTLQSGSSDVTRTVGALSKVLRMMLQSAVLGLGAYLTIMGEMTAGAIIAASVASARALAPIDSTIANWKNLIAARNAMATIRQTMAALPEQARPLQMPDPKQSFSAEGITVVAPGSGRVLLSDVTIQLEAGQALGLIGPSGGGKSSLMRAMAGVWPVLRGHVRLDGADLVQWGEDTISRSFGYLPQDYTLFDTTIARNISRLADPDPEKVIAAARAAGVHEMILAMPDGYETELGASATSLSGGQRQRIALARALYGDPFVVLLDEPNSNLDAEGERAVSHAIQSIRDRGGIVIVVAHRPSALEHVDLVGVVQDGALSRFGPKSEIMRVKAAPVPPATPLREAGAAMKAAPAPEDTGT</sequence>
<evidence type="ECO:0000256" key="5">
    <source>
        <dbReference type="ARBA" id="ARBA00022989"/>
    </source>
</evidence>
<feature type="transmembrane region" description="Helical" evidence="8">
    <location>
        <begin position="54"/>
        <end position="76"/>
    </location>
</feature>
<organism evidence="11 12">
    <name type="scientific">Roseovarius litoreus</name>
    <dbReference type="NCBI Taxonomy" id="1155722"/>
    <lineage>
        <taxon>Bacteria</taxon>
        <taxon>Pseudomonadati</taxon>
        <taxon>Pseudomonadota</taxon>
        <taxon>Alphaproteobacteria</taxon>
        <taxon>Rhodobacterales</taxon>
        <taxon>Roseobacteraceae</taxon>
        <taxon>Roseovarius</taxon>
    </lineage>
</organism>
<dbReference type="GO" id="GO:0016887">
    <property type="term" value="F:ATP hydrolysis activity"/>
    <property type="evidence" value="ECO:0007669"/>
    <property type="project" value="InterPro"/>
</dbReference>
<dbReference type="InterPro" id="IPR011527">
    <property type="entry name" value="ABC1_TM_dom"/>
</dbReference>
<dbReference type="PANTHER" id="PTHR24221">
    <property type="entry name" value="ATP-BINDING CASSETTE SUB-FAMILY B"/>
    <property type="match status" value="1"/>
</dbReference>
<dbReference type="Pfam" id="PF00005">
    <property type="entry name" value="ABC_tran"/>
    <property type="match status" value="1"/>
</dbReference>
<dbReference type="PANTHER" id="PTHR24221:SF248">
    <property type="entry name" value="ABC TRANSPORTER TRANSMEMBRANE REGION"/>
    <property type="match status" value="1"/>
</dbReference>
<dbReference type="InterPro" id="IPR010128">
    <property type="entry name" value="ATPase_T1SS_PrtD-like"/>
</dbReference>
<dbReference type="AlphaFoldDB" id="A0A1M7KZS1"/>
<proteinExistence type="predicted"/>
<feature type="compositionally biased region" description="Low complexity" evidence="7">
    <location>
        <begin position="575"/>
        <end position="584"/>
    </location>
</feature>
<feature type="transmembrane region" description="Helical" evidence="8">
    <location>
        <begin position="260"/>
        <end position="285"/>
    </location>
</feature>
<dbReference type="InterPro" id="IPR003593">
    <property type="entry name" value="AAA+_ATPase"/>
</dbReference>
<dbReference type="InterPro" id="IPR017871">
    <property type="entry name" value="ABC_transporter-like_CS"/>
</dbReference>
<evidence type="ECO:0000256" key="4">
    <source>
        <dbReference type="ARBA" id="ARBA00022840"/>
    </source>
</evidence>
<evidence type="ECO:0000313" key="11">
    <source>
        <dbReference type="EMBL" id="SHM71078.1"/>
    </source>
</evidence>
<dbReference type="InterPro" id="IPR036640">
    <property type="entry name" value="ABC1_TM_sf"/>
</dbReference>
<dbReference type="PROSITE" id="PS50929">
    <property type="entry name" value="ABC_TM1F"/>
    <property type="match status" value="1"/>
</dbReference>
<dbReference type="EMBL" id="FRCB01000012">
    <property type="protein sequence ID" value="SHM71078.1"/>
    <property type="molecule type" value="Genomic_DNA"/>
</dbReference>
<keyword evidence="12" id="KW-1185">Reference proteome</keyword>
<protein>
    <submittedName>
        <fullName evidence="11">ATP-binding cassette, subfamily C</fullName>
    </submittedName>
</protein>
<evidence type="ECO:0000259" key="10">
    <source>
        <dbReference type="PROSITE" id="PS50929"/>
    </source>
</evidence>
<dbReference type="GO" id="GO:0005886">
    <property type="term" value="C:plasma membrane"/>
    <property type="evidence" value="ECO:0007669"/>
    <property type="project" value="UniProtKB-SubCell"/>
</dbReference>
<dbReference type="SUPFAM" id="SSF90123">
    <property type="entry name" value="ABC transporter transmembrane region"/>
    <property type="match status" value="1"/>
</dbReference>
<dbReference type="GO" id="GO:0140359">
    <property type="term" value="F:ABC-type transporter activity"/>
    <property type="evidence" value="ECO:0007669"/>
    <property type="project" value="InterPro"/>
</dbReference>
<feature type="region of interest" description="Disordered" evidence="7">
    <location>
        <begin position="571"/>
        <end position="590"/>
    </location>
</feature>
<dbReference type="SUPFAM" id="SSF52540">
    <property type="entry name" value="P-loop containing nucleoside triphosphate hydrolases"/>
    <property type="match status" value="1"/>
</dbReference>
<feature type="transmembrane region" description="Helical" evidence="8">
    <location>
        <begin position="25"/>
        <end position="48"/>
    </location>
</feature>
<feature type="domain" description="ABC transmembrane type-1" evidence="10">
    <location>
        <begin position="29"/>
        <end position="305"/>
    </location>
</feature>
<reference evidence="11 12" key="1">
    <citation type="submission" date="2016-11" db="EMBL/GenBank/DDBJ databases">
        <authorList>
            <person name="Varghese N."/>
            <person name="Submissions S."/>
        </authorList>
    </citation>
    <scope>NUCLEOTIDE SEQUENCE [LARGE SCALE GENOMIC DNA]</scope>
    <source>
        <strain evidence="11 12">DSM 28249</strain>
    </source>
</reference>
<feature type="transmembrane region" description="Helical" evidence="8">
    <location>
        <begin position="133"/>
        <end position="155"/>
    </location>
</feature>
<dbReference type="SMART" id="SM00382">
    <property type="entry name" value="AAA"/>
    <property type="match status" value="1"/>
</dbReference>
<dbReference type="Proteomes" id="UP000322545">
    <property type="component" value="Unassembled WGS sequence"/>
</dbReference>
<dbReference type="InterPro" id="IPR027417">
    <property type="entry name" value="P-loop_NTPase"/>
</dbReference>
<evidence type="ECO:0000313" key="12">
    <source>
        <dbReference type="Proteomes" id="UP000322545"/>
    </source>
</evidence>
<dbReference type="GO" id="GO:0005524">
    <property type="term" value="F:ATP binding"/>
    <property type="evidence" value="ECO:0007669"/>
    <property type="project" value="UniProtKB-KW"/>
</dbReference>
<dbReference type="Pfam" id="PF00664">
    <property type="entry name" value="ABC_membrane"/>
    <property type="match status" value="1"/>
</dbReference>
<dbReference type="PROSITE" id="PS00211">
    <property type="entry name" value="ABC_TRANSPORTER_1"/>
    <property type="match status" value="1"/>
</dbReference>
<feature type="domain" description="ABC transporter" evidence="9">
    <location>
        <begin position="336"/>
        <end position="571"/>
    </location>
</feature>
<dbReference type="RefSeq" id="WP_149780830.1">
    <property type="nucleotide sequence ID" value="NZ_FRCB01000012.1"/>
</dbReference>
<name>A0A1M7KZS1_9RHOB</name>
<dbReference type="NCBIfam" id="TIGR01842">
    <property type="entry name" value="type_I_sec_PrtD"/>
    <property type="match status" value="1"/>
</dbReference>
<dbReference type="Gene3D" id="1.20.1560.10">
    <property type="entry name" value="ABC transporter type 1, transmembrane domain"/>
    <property type="match status" value="1"/>
</dbReference>
<dbReference type="GO" id="GO:0030253">
    <property type="term" value="P:protein secretion by the type I secretion system"/>
    <property type="evidence" value="ECO:0007669"/>
    <property type="project" value="InterPro"/>
</dbReference>
<evidence type="ECO:0000256" key="8">
    <source>
        <dbReference type="SAM" id="Phobius"/>
    </source>
</evidence>
<dbReference type="GO" id="GO:0030256">
    <property type="term" value="C:type I protein secretion system complex"/>
    <property type="evidence" value="ECO:0007669"/>
    <property type="project" value="InterPro"/>
</dbReference>
<evidence type="ECO:0000259" key="9">
    <source>
        <dbReference type="PROSITE" id="PS50893"/>
    </source>
</evidence>
<keyword evidence="3" id="KW-0547">Nucleotide-binding</keyword>
<keyword evidence="5 8" id="KW-1133">Transmembrane helix</keyword>
<comment type="subcellular location">
    <subcellularLocation>
        <location evidence="1">Cell membrane</location>
        <topology evidence="1">Multi-pass membrane protein</topology>
    </subcellularLocation>
</comment>
<accession>A0A1M7KZS1</accession>
<feature type="transmembrane region" description="Helical" evidence="8">
    <location>
        <begin position="161"/>
        <end position="183"/>
    </location>
</feature>
<keyword evidence="2 8" id="KW-0812">Transmembrane</keyword>
<keyword evidence="4 11" id="KW-0067">ATP-binding</keyword>
<gene>
    <name evidence="11" type="ORF">SAMN05443432_11286</name>
</gene>
<dbReference type="InterPro" id="IPR003439">
    <property type="entry name" value="ABC_transporter-like_ATP-bd"/>
</dbReference>
<evidence type="ECO:0000256" key="2">
    <source>
        <dbReference type="ARBA" id="ARBA00022692"/>
    </source>
</evidence>
<dbReference type="GO" id="GO:0034040">
    <property type="term" value="F:ATPase-coupled lipid transmembrane transporter activity"/>
    <property type="evidence" value="ECO:0007669"/>
    <property type="project" value="TreeGrafter"/>
</dbReference>
<dbReference type="Gene3D" id="3.40.50.300">
    <property type="entry name" value="P-loop containing nucleotide triphosphate hydrolases"/>
    <property type="match status" value="1"/>
</dbReference>
<dbReference type="PROSITE" id="PS50893">
    <property type="entry name" value="ABC_TRANSPORTER_2"/>
    <property type="match status" value="1"/>
</dbReference>
<evidence type="ECO:0000256" key="7">
    <source>
        <dbReference type="SAM" id="MobiDB-lite"/>
    </source>
</evidence>
<dbReference type="InterPro" id="IPR039421">
    <property type="entry name" value="Type_1_exporter"/>
</dbReference>